<evidence type="ECO:0000313" key="2">
    <source>
        <dbReference type="EMBL" id="GAF82251.1"/>
    </source>
</evidence>
<dbReference type="InterPro" id="IPR050256">
    <property type="entry name" value="Glycosyltransferase_2"/>
</dbReference>
<dbReference type="PANTHER" id="PTHR48090:SF7">
    <property type="entry name" value="RFBJ PROTEIN"/>
    <property type="match status" value="1"/>
</dbReference>
<dbReference type="EMBL" id="BARS01003398">
    <property type="protein sequence ID" value="GAF82251.1"/>
    <property type="molecule type" value="Genomic_DNA"/>
</dbReference>
<dbReference type="PANTHER" id="PTHR48090">
    <property type="entry name" value="UNDECAPRENYL-PHOSPHATE 4-DEOXY-4-FORMAMIDO-L-ARABINOSE TRANSFERASE-RELATED"/>
    <property type="match status" value="1"/>
</dbReference>
<proteinExistence type="predicted"/>
<dbReference type="CDD" id="cd04179">
    <property type="entry name" value="DPM_DPG-synthase_like"/>
    <property type="match status" value="1"/>
</dbReference>
<dbReference type="InterPro" id="IPR001173">
    <property type="entry name" value="Glyco_trans_2-like"/>
</dbReference>
<sequence length="253" mass="29211">MNKEKKIVIFIPAYEHTKTLPSVLDRIPESVKKKVKEILVVDDASSDNTYLLAKGYGIEKGLKKLHVYRNRKNKGYGGNQKVGYKYAIDRGYDIVAMLHGDGQYAPELLPKLLEPLENDRADMVFGSRMRDSPLKGGMPLYKFLGNKLLTFIENLFLRMDLSEFHSGYRLYSCHALKKIPFELNSDDFHFDTDILIQFKEAGFKIVELPIPTYYGDEISYVNVLQYGLNVIKSVLEYKLHKWGVKKIDKFDIK</sequence>
<organism evidence="2">
    <name type="scientific">marine sediment metagenome</name>
    <dbReference type="NCBI Taxonomy" id="412755"/>
    <lineage>
        <taxon>unclassified sequences</taxon>
        <taxon>metagenomes</taxon>
        <taxon>ecological metagenomes</taxon>
    </lineage>
</organism>
<name>X0T4G7_9ZZZZ</name>
<comment type="caution">
    <text evidence="2">The sequence shown here is derived from an EMBL/GenBank/DDBJ whole genome shotgun (WGS) entry which is preliminary data.</text>
</comment>
<dbReference type="Gene3D" id="3.90.550.10">
    <property type="entry name" value="Spore Coat Polysaccharide Biosynthesis Protein SpsA, Chain A"/>
    <property type="match status" value="1"/>
</dbReference>
<dbReference type="InterPro" id="IPR029044">
    <property type="entry name" value="Nucleotide-diphossugar_trans"/>
</dbReference>
<protein>
    <recommendedName>
        <fullName evidence="1">Glycosyltransferase 2-like domain-containing protein</fullName>
    </recommendedName>
</protein>
<accession>X0T4G7</accession>
<gene>
    <name evidence="2" type="ORF">S01H1_06588</name>
</gene>
<feature type="domain" description="Glycosyltransferase 2-like" evidence="1">
    <location>
        <begin position="9"/>
        <end position="179"/>
    </location>
</feature>
<reference evidence="2" key="1">
    <citation type="journal article" date="2014" name="Front. Microbiol.">
        <title>High frequency of phylogenetically diverse reductive dehalogenase-homologous genes in deep subseafloor sedimentary metagenomes.</title>
        <authorList>
            <person name="Kawai M."/>
            <person name="Futagami T."/>
            <person name="Toyoda A."/>
            <person name="Takaki Y."/>
            <person name="Nishi S."/>
            <person name="Hori S."/>
            <person name="Arai W."/>
            <person name="Tsubouchi T."/>
            <person name="Morono Y."/>
            <person name="Uchiyama I."/>
            <person name="Ito T."/>
            <person name="Fujiyama A."/>
            <person name="Inagaki F."/>
            <person name="Takami H."/>
        </authorList>
    </citation>
    <scope>NUCLEOTIDE SEQUENCE</scope>
    <source>
        <strain evidence="2">Expedition CK06-06</strain>
    </source>
</reference>
<dbReference type="SUPFAM" id="SSF53448">
    <property type="entry name" value="Nucleotide-diphospho-sugar transferases"/>
    <property type="match status" value="1"/>
</dbReference>
<dbReference type="Pfam" id="PF00535">
    <property type="entry name" value="Glycos_transf_2"/>
    <property type="match status" value="1"/>
</dbReference>
<evidence type="ECO:0000259" key="1">
    <source>
        <dbReference type="Pfam" id="PF00535"/>
    </source>
</evidence>
<dbReference type="AlphaFoldDB" id="X0T4G7"/>